<organism evidence="2 3">
    <name type="scientific">Populus trichocarpa</name>
    <name type="common">Western balsam poplar</name>
    <name type="synonym">Populus balsamifera subsp. trichocarpa</name>
    <dbReference type="NCBI Taxonomy" id="3694"/>
    <lineage>
        <taxon>Eukaryota</taxon>
        <taxon>Viridiplantae</taxon>
        <taxon>Streptophyta</taxon>
        <taxon>Embryophyta</taxon>
        <taxon>Tracheophyta</taxon>
        <taxon>Spermatophyta</taxon>
        <taxon>Magnoliopsida</taxon>
        <taxon>eudicotyledons</taxon>
        <taxon>Gunneridae</taxon>
        <taxon>Pentapetalae</taxon>
        <taxon>rosids</taxon>
        <taxon>fabids</taxon>
        <taxon>Malpighiales</taxon>
        <taxon>Salicaceae</taxon>
        <taxon>Saliceae</taxon>
        <taxon>Populus</taxon>
    </lineage>
</organism>
<keyword evidence="3" id="KW-1185">Reference proteome</keyword>
<evidence type="ECO:0000256" key="1">
    <source>
        <dbReference type="SAM" id="MobiDB-lite"/>
    </source>
</evidence>
<sequence length="72" mass="7646">MTISEGVNEMRCIMANTTLNVCRGELHEVGEVEHLEATLAEDDISYRESVGDVGSSTSVLGPSTSDPCPSMS</sequence>
<protein>
    <submittedName>
        <fullName evidence="2">Uncharacterized protein</fullName>
    </submittedName>
</protein>
<proteinExistence type="predicted"/>
<accession>A0A2K1Z924</accession>
<dbReference type="AlphaFoldDB" id="A0A2K1Z924"/>
<evidence type="ECO:0000313" key="3">
    <source>
        <dbReference type="Proteomes" id="UP000006729"/>
    </source>
</evidence>
<dbReference type="Proteomes" id="UP000006729">
    <property type="component" value="Chromosome 9"/>
</dbReference>
<gene>
    <name evidence="2" type="ORF">POPTR_009G167200</name>
</gene>
<reference evidence="2 3" key="1">
    <citation type="journal article" date="2006" name="Science">
        <title>The genome of black cottonwood, Populus trichocarpa (Torr. &amp; Gray).</title>
        <authorList>
            <person name="Tuskan G.A."/>
            <person name="Difazio S."/>
            <person name="Jansson S."/>
            <person name="Bohlmann J."/>
            <person name="Grigoriev I."/>
            <person name="Hellsten U."/>
            <person name="Putnam N."/>
            <person name="Ralph S."/>
            <person name="Rombauts S."/>
            <person name="Salamov A."/>
            <person name="Schein J."/>
            <person name="Sterck L."/>
            <person name="Aerts A."/>
            <person name="Bhalerao R.R."/>
            <person name="Bhalerao R.P."/>
            <person name="Blaudez D."/>
            <person name="Boerjan W."/>
            <person name="Brun A."/>
            <person name="Brunner A."/>
            <person name="Busov V."/>
            <person name="Campbell M."/>
            <person name="Carlson J."/>
            <person name="Chalot M."/>
            <person name="Chapman J."/>
            <person name="Chen G.L."/>
            <person name="Cooper D."/>
            <person name="Coutinho P.M."/>
            <person name="Couturier J."/>
            <person name="Covert S."/>
            <person name="Cronk Q."/>
            <person name="Cunningham R."/>
            <person name="Davis J."/>
            <person name="Degroeve S."/>
            <person name="Dejardin A."/>
            <person name="Depamphilis C."/>
            <person name="Detter J."/>
            <person name="Dirks B."/>
            <person name="Dubchak I."/>
            <person name="Duplessis S."/>
            <person name="Ehlting J."/>
            <person name="Ellis B."/>
            <person name="Gendler K."/>
            <person name="Goodstein D."/>
            <person name="Gribskov M."/>
            <person name="Grimwood J."/>
            <person name="Groover A."/>
            <person name="Gunter L."/>
            <person name="Hamberger B."/>
            <person name="Heinze B."/>
            <person name="Helariutta Y."/>
            <person name="Henrissat B."/>
            <person name="Holligan D."/>
            <person name="Holt R."/>
            <person name="Huang W."/>
            <person name="Islam-Faridi N."/>
            <person name="Jones S."/>
            <person name="Jones-Rhoades M."/>
            <person name="Jorgensen R."/>
            <person name="Joshi C."/>
            <person name="Kangasjarvi J."/>
            <person name="Karlsson J."/>
            <person name="Kelleher C."/>
            <person name="Kirkpatrick R."/>
            <person name="Kirst M."/>
            <person name="Kohler A."/>
            <person name="Kalluri U."/>
            <person name="Larimer F."/>
            <person name="Leebens-Mack J."/>
            <person name="Leple J.C."/>
            <person name="Locascio P."/>
            <person name="Lou Y."/>
            <person name="Lucas S."/>
            <person name="Martin F."/>
            <person name="Montanini B."/>
            <person name="Napoli C."/>
            <person name="Nelson D.R."/>
            <person name="Nelson C."/>
            <person name="Nieminen K."/>
            <person name="Nilsson O."/>
            <person name="Pereda V."/>
            <person name="Peter G."/>
            <person name="Philippe R."/>
            <person name="Pilate G."/>
            <person name="Poliakov A."/>
            <person name="Razumovskaya J."/>
            <person name="Richardson P."/>
            <person name="Rinaldi C."/>
            <person name="Ritland K."/>
            <person name="Rouze P."/>
            <person name="Ryaboy D."/>
            <person name="Schmutz J."/>
            <person name="Schrader J."/>
            <person name="Segerman B."/>
            <person name="Shin H."/>
            <person name="Siddiqui A."/>
            <person name="Sterky F."/>
            <person name="Terry A."/>
            <person name="Tsai C.J."/>
            <person name="Uberbacher E."/>
            <person name="Unneberg P."/>
            <person name="Vahala J."/>
            <person name="Wall K."/>
            <person name="Wessler S."/>
            <person name="Yang G."/>
            <person name="Yin T."/>
            <person name="Douglas C."/>
            <person name="Marra M."/>
            <person name="Sandberg G."/>
            <person name="Van de Peer Y."/>
            <person name="Rokhsar D."/>
        </authorList>
    </citation>
    <scope>NUCLEOTIDE SEQUENCE [LARGE SCALE GENOMIC DNA]</scope>
    <source>
        <strain evidence="3">cv. Nisqually</strain>
    </source>
</reference>
<name>A0A2K1Z924_POPTR</name>
<dbReference type="EMBL" id="CM009298">
    <property type="protein sequence ID" value="PNT21769.1"/>
    <property type="molecule type" value="Genomic_DNA"/>
</dbReference>
<feature type="compositionally biased region" description="Polar residues" evidence="1">
    <location>
        <begin position="54"/>
        <end position="72"/>
    </location>
</feature>
<feature type="region of interest" description="Disordered" evidence="1">
    <location>
        <begin position="50"/>
        <end position="72"/>
    </location>
</feature>
<evidence type="ECO:0000313" key="2">
    <source>
        <dbReference type="EMBL" id="PNT21769.1"/>
    </source>
</evidence>
<dbReference type="InParanoid" id="A0A2K1Z924"/>